<protein>
    <recommendedName>
        <fullName evidence="4">Sulfatase N-terminal domain-containing protein</fullName>
    </recommendedName>
</protein>
<proteinExistence type="predicted"/>
<evidence type="ECO:0000256" key="1">
    <source>
        <dbReference type="SAM" id="MobiDB-lite"/>
    </source>
</evidence>
<dbReference type="EMBL" id="LYDR01000154">
    <property type="protein sequence ID" value="ODA28241.1"/>
    <property type="molecule type" value="Genomic_DNA"/>
</dbReference>
<dbReference type="Proteomes" id="UP000094828">
    <property type="component" value="Unassembled WGS sequence"/>
</dbReference>
<evidence type="ECO:0000313" key="2">
    <source>
        <dbReference type="EMBL" id="ODA28241.1"/>
    </source>
</evidence>
<dbReference type="AlphaFoldDB" id="A0A1C3E4R5"/>
<name>A0A1C3E4R5_9PLAN</name>
<dbReference type="SUPFAM" id="SSF53649">
    <property type="entry name" value="Alkaline phosphatase-like"/>
    <property type="match status" value="2"/>
</dbReference>
<dbReference type="InterPro" id="IPR017850">
    <property type="entry name" value="Alkaline_phosphatase_core_sf"/>
</dbReference>
<comment type="caution">
    <text evidence="2">The sequence shown here is derived from an EMBL/GenBank/DDBJ whole genome shotgun (WGS) entry which is preliminary data.</text>
</comment>
<dbReference type="Gene3D" id="3.40.720.10">
    <property type="entry name" value="Alkaline Phosphatase, subunit A"/>
    <property type="match status" value="1"/>
</dbReference>
<keyword evidence="3" id="KW-1185">Reference proteome</keyword>
<evidence type="ECO:0000313" key="3">
    <source>
        <dbReference type="Proteomes" id="UP000094828"/>
    </source>
</evidence>
<accession>A0A1C3E4R5</accession>
<feature type="region of interest" description="Disordered" evidence="1">
    <location>
        <begin position="395"/>
        <end position="417"/>
    </location>
</feature>
<organism evidence="2 3">
    <name type="scientific">Planctopirus hydrillae</name>
    <dbReference type="NCBI Taxonomy" id="1841610"/>
    <lineage>
        <taxon>Bacteria</taxon>
        <taxon>Pseudomonadati</taxon>
        <taxon>Planctomycetota</taxon>
        <taxon>Planctomycetia</taxon>
        <taxon>Planctomycetales</taxon>
        <taxon>Planctomycetaceae</taxon>
        <taxon>Planctopirus</taxon>
    </lineage>
</organism>
<sequence>MLVQSRVEFSLMTTRASFNPFSAAPLVVVVSFERLAAAALGPYGNQWVETPHLDRLVMEGVLFERLISHDPDLGTTPAWWSKGLQLLEASALAGQANRCRLFVEKESQFAQKNLLEKQPALLNSQVEFVSGVDGLDVAPSQFPFPKLISCGVEWLKQLDSRIDPSGGPKDDDQGAKPHWLWLHSRGIPKPWLPPEELADLYFGDFEDQGWALEEIDSSEWGELWPVYGSYASLIDHALGVLVEELRVLAATRPVQLLLFAAAGELIESIHPGSERIQGLEVMSFRPPLIYWESGCEFNIPKEQGPLASAQNVEACSGAVFPAGSRWSMLLNEDDVAVTIERFLRKNHHSLPTLQDYAEEKFPCREHVIWQATARQWRGVVTPGYVYLSSQAQEDSQGIGEGLTNSPNDQIREQPWSDPIRRPLDTELERLHLLPDDPWLLLNEAAQSQDLVFEMRQILEGQTPAGAGNLSE</sequence>
<evidence type="ECO:0008006" key="4">
    <source>
        <dbReference type="Google" id="ProtNLM"/>
    </source>
</evidence>
<reference evidence="2 3" key="1">
    <citation type="submission" date="2016-05" db="EMBL/GenBank/DDBJ databases">
        <title>Genomic and physiological characterization of Planctopirus sp. isolated from fresh water lake.</title>
        <authorList>
            <person name="Subhash Y."/>
            <person name="Ramana C."/>
        </authorList>
    </citation>
    <scope>NUCLEOTIDE SEQUENCE [LARGE SCALE GENOMIC DNA]</scope>
    <source>
        <strain evidence="2 3">JC280</strain>
    </source>
</reference>
<gene>
    <name evidence="2" type="ORF">A6X21_01170</name>
</gene>